<protein>
    <submittedName>
        <fullName evidence="1">Uncharacterized protein</fullName>
    </submittedName>
</protein>
<organism evidence="1">
    <name type="scientific">Aegilops tauschii</name>
    <name type="common">Tausch's goatgrass</name>
    <name type="synonym">Aegilops squarrosa</name>
    <dbReference type="NCBI Taxonomy" id="37682"/>
    <lineage>
        <taxon>Eukaryota</taxon>
        <taxon>Viridiplantae</taxon>
        <taxon>Streptophyta</taxon>
        <taxon>Embryophyta</taxon>
        <taxon>Tracheophyta</taxon>
        <taxon>Spermatophyta</taxon>
        <taxon>Magnoliopsida</taxon>
        <taxon>Liliopsida</taxon>
        <taxon>Poales</taxon>
        <taxon>Poaceae</taxon>
        <taxon>BOP clade</taxon>
        <taxon>Pooideae</taxon>
        <taxon>Triticodae</taxon>
        <taxon>Triticeae</taxon>
        <taxon>Triticinae</taxon>
        <taxon>Aegilops</taxon>
    </lineage>
</organism>
<proteinExistence type="predicted"/>
<evidence type="ECO:0000313" key="1">
    <source>
        <dbReference type="EnsemblPlants" id="EMT11882"/>
    </source>
</evidence>
<dbReference type="AlphaFoldDB" id="M8B579"/>
<dbReference type="ExpressionAtlas" id="M8B579">
    <property type="expression patterns" value="baseline"/>
</dbReference>
<reference evidence="1" key="1">
    <citation type="submission" date="2015-06" db="UniProtKB">
        <authorList>
            <consortium name="EnsemblPlants"/>
        </authorList>
    </citation>
    <scope>IDENTIFICATION</scope>
</reference>
<dbReference type="EnsemblPlants" id="EMT11882">
    <property type="protein sequence ID" value="EMT11882"/>
    <property type="gene ID" value="F775_24704"/>
</dbReference>
<accession>M8B579</accession>
<sequence length="147" mass="16446">MSGNNFYLPFRCSNTDELQVRISNLNLAVFKKAPTKSIDTIPSLIIHTDQEGYTGWDNLLTMKPSHGSDIEHIILLSEEVLSSVKEDDGFTASDLLKNHSVQRMPFEDRHVSLKQQTRSDISASSRKSILGEAEIAVTTQATQVERN</sequence>
<name>M8B579_AEGTA</name>